<evidence type="ECO:0000259" key="7">
    <source>
        <dbReference type="PROSITE" id="PS51203"/>
    </source>
</evidence>
<dbReference type="InterPro" id="IPR037895">
    <property type="entry name" value="NUDCD1"/>
</dbReference>
<evidence type="ECO:0000256" key="4">
    <source>
        <dbReference type="ARBA" id="ARBA00022490"/>
    </source>
</evidence>
<evidence type="ECO:0000313" key="9">
    <source>
        <dbReference type="Proteomes" id="UP000075901"/>
    </source>
</evidence>
<proteinExistence type="predicted"/>
<comment type="subcellular location">
    <subcellularLocation>
        <location evidence="2">Cytoplasm</location>
    </subcellularLocation>
    <subcellularLocation>
        <location evidence="1">Nucleus</location>
    </subcellularLocation>
</comment>
<reference evidence="8" key="2">
    <citation type="submission" date="2020-05" db="UniProtKB">
        <authorList>
            <consortium name="EnsemblMetazoa"/>
        </authorList>
    </citation>
    <scope>IDENTIFICATION</scope>
    <source>
        <strain evidence="8">maculatus3</strain>
    </source>
</reference>
<dbReference type="Pfam" id="PF04969">
    <property type="entry name" value="CS"/>
    <property type="match status" value="1"/>
</dbReference>
<sequence length="592" mass="65665">MPHIELAPDRKLLKTNFDGYILSLEPVPVLTADFTSTNSPHRVKPNEQQYSYYHARLFGMQNHLVRDPWATGQCYYIDVTGMVQRICYDSTLGRMRPLVAVFKLPLAPTDPAPDGDDTGTHRYNCSLVFPSEQLCLLSDGCGTVRVLETGDRTTGREWKLQSAIRPVENNLAEGVLPGGSMLLDGRFLVQDGKRLLHCVLLQIEHHAMGKSKSLLHWITLEQSAPPGWTLSVSRTLQSAGYPRYCVLDYHATGILVACDEPFRFLYDSENPVVIPEPKPIGVDAAEQTAWEQFPFRWVQTLEEINVTFDKQANVHYRVVTEPASPGGENCLKVFANDLLVIDGTQLFATVDHEQTVWAMDRKTLEITLQKEAAGVVWPFLFPGSPDETGASGDSDSQPTSSDLPPATNLSAPLEACDFEGEQDTFYTLERLSCSNHAVTHTAVLGSGPPLFAVTLRAGLPATFALRHDVDACLWQLQPVPFGSEDCRFQHEGTLHAFGYVQASKRQQKYLACPPGMEYAVICESHRGIYIYKGHYGAGGAGLRNRTGPQVAIGQYQFVSLKDWGEVLGISCEDEMLMLLTEKALLMLQITNE</sequence>
<dbReference type="VEuPathDB" id="VectorBase:AMAM007077"/>
<dbReference type="PROSITE" id="PS51203">
    <property type="entry name" value="CS"/>
    <property type="match status" value="1"/>
</dbReference>
<protein>
    <recommendedName>
        <fullName evidence="3">NudC domain-containing protein 1</fullName>
    </recommendedName>
</protein>
<feature type="compositionally biased region" description="Polar residues" evidence="6">
    <location>
        <begin position="391"/>
        <end position="406"/>
    </location>
</feature>
<evidence type="ECO:0000256" key="5">
    <source>
        <dbReference type="ARBA" id="ARBA00023242"/>
    </source>
</evidence>
<reference evidence="9" key="1">
    <citation type="submission" date="2013-09" db="EMBL/GenBank/DDBJ databases">
        <title>The Genome Sequence of Anopheles maculatus species B.</title>
        <authorList>
            <consortium name="The Broad Institute Genomics Platform"/>
            <person name="Neafsey D.E."/>
            <person name="Besansky N."/>
            <person name="Howell P."/>
            <person name="Walton C."/>
            <person name="Young S.K."/>
            <person name="Zeng Q."/>
            <person name="Gargeya S."/>
            <person name="Fitzgerald M."/>
            <person name="Haas B."/>
            <person name="Abouelleil A."/>
            <person name="Allen A.W."/>
            <person name="Alvarado L."/>
            <person name="Arachchi H.M."/>
            <person name="Berlin A.M."/>
            <person name="Chapman S.B."/>
            <person name="Gainer-Dewar J."/>
            <person name="Goldberg J."/>
            <person name="Griggs A."/>
            <person name="Gujja S."/>
            <person name="Hansen M."/>
            <person name="Howarth C."/>
            <person name="Imamovic A."/>
            <person name="Ireland A."/>
            <person name="Larimer J."/>
            <person name="McCowan C."/>
            <person name="Murphy C."/>
            <person name="Pearson M."/>
            <person name="Poon T.W."/>
            <person name="Priest M."/>
            <person name="Roberts A."/>
            <person name="Saif S."/>
            <person name="Shea T."/>
            <person name="Sisk P."/>
            <person name="Sykes S."/>
            <person name="Wortman J."/>
            <person name="Nusbaum C."/>
            <person name="Birren B."/>
        </authorList>
    </citation>
    <scope>NUCLEOTIDE SEQUENCE [LARGE SCALE GENOMIC DNA]</scope>
    <source>
        <strain evidence="9">maculatus3</strain>
    </source>
</reference>
<keyword evidence="9" id="KW-1185">Reference proteome</keyword>
<dbReference type="SUPFAM" id="SSF49764">
    <property type="entry name" value="HSP20-like chaperones"/>
    <property type="match status" value="1"/>
</dbReference>
<keyword evidence="5" id="KW-0539">Nucleus</keyword>
<evidence type="ECO:0000313" key="8">
    <source>
        <dbReference type="EnsemblMetazoa" id="AMAM007077-PA"/>
    </source>
</evidence>
<evidence type="ECO:0000256" key="1">
    <source>
        <dbReference type="ARBA" id="ARBA00004123"/>
    </source>
</evidence>
<dbReference type="AlphaFoldDB" id="A0A182SHT5"/>
<dbReference type="EnsemblMetazoa" id="AMAM007077-RA">
    <property type="protein sequence ID" value="AMAM007077-PA"/>
    <property type="gene ID" value="AMAM007077"/>
</dbReference>
<evidence type="ECO:0000256" key="6">
    <source>
        <dbReference type="SAM" id="MobiDB-lite"/>
    </source>
</evidence>
<name>A0A182SHT5_9DIPT</name>
<keyword evidence="4" id="KW-0963">Cytoplasm</keyword>
<dbReference type="InterPro" id="IPR008978">
    <property type="entry name" value="HSP20-like_chaperone"/>
</dbReference>
<evidence type="ECO:0000256" key="3">
    <source>
        <dbReference type="ARBA" id="ARBA00018915"/>
    </source>
</evidence>
<dbReference type="GO" id="GO:0005634">
    <property type="term" value="C:nucleus"/>
    <property type="evidence" value="ECO:0007669"/>
    <property type="project" value="UniProtKB-SubCell"/>
</dbReference>
<organism evidence="8 9">
    <name type="scientific">Anopheles maculatus</name>
    <dbReference type="NCBI Taxonomy" id="74869"/>
    <lineage>
        <taxon>Eukaryota</taxon>
        <taxon>Metazoa</taxon>
        <taxon>Ecdysozoa</taxon>
        <taxon>Arthropoda</taxon>
        <taxon>Hexapoda</taxon>
        <taxon>Insecta</taxon>
        <taxon>Pterygota</taxon>
        <taxon>Neoptera</taxon>
        <taxon>Endopterygota</taxon>
        <taxon>Diptera</taxon>
        <taxon>Nematocera</taxon>
        <taxon>Culicoidea</taxon>
        <taxon>Culicidae</taxon>
        <taxon>Anophelinae</taxon>
        <taxon>Anopheles</taxon>
        <taxon>Anopheles maculatus group</taxon>
    </lineage>
</organism>
<dbReference type="Gene3D" id="2.60.40.790">
    <property type="match status" value="1"/>
</dbReference>
<feature type="region of interest" description="Disordered" evidence="6">
    <location>
        <begin position="386"/>
        <end position="406"/>
    </location>
</feature>
<evidence type="ECO:0000256" key="2">
    <source>
        <dbReference type="ARBA" id="ARBA00004496"/>
    </source>
</evidence>
<dbReference type="GO" id="GO:0005737">
    <property type="term" value="C:cytoplasm"/>
    <property type="evidence" value="ECO:0007669"/>
    <property type="project" value="UniProtKB-SubCell"/>
</dbReference>
<dbReference type="Proteomes" id="UP000075901">
    <property type="component" value="Unassembled WGS sequence"/>
</dbReference>
<feature type="domain" description="CS" evidence="7">
    <location>
        <begin position="290"/>
        <end position="381"/>
    </location>
</feature>
<dbReference type="PANTHER" id="PTHR21664">
    <property type="entry name" value="CHRONIC MYELOGENOUS LEUKEMIA TUMOR ANTIGEN 66"/>
    <property type="match status" value="1"/>
</dbReference>
<dbReference type="InterPro" id="IPR007052">
    <property type="entry name" value="CS_dom"/>
</dbReference>
<accession>A0A182SHT5</accession>
<dbReference type="PANTHER" id="PTHR21664:SF1">
    <property type="entry name" value="NUDC DOMAIN-CONTAINING PROTEIN 1"/>
    <property type="match status" value="1"/>
</dbReference>